<dbReference type="OrthoDB" id="1932324at2759"/>
<organism evidence="4 5">
    <name type="scientific">Ostreococcus tauri</name>
    <name type="common">Marine green alga</name>
    <dbReference type="NCBI Taxonomy" id="70448"/>
    <lineage>
        <taxon>Eukaryota</taxon>
        <taxon>Viridiplantae</taxon>
        <taxon>Chlorophyta</taxon>
        <taxon>Mamiellophyceae</taxon>
        <taxon>Mamiellales</taxon>
        <taxon>Bathycoccaceae</taxon>
        <taxon>Ostreococcus</taxon>
    </lineage>
</organism>
<dbReference type="RefSeq" id="XP_022838427.1">
    <property type="nucleotide sequence ID" value="XM_022984688.1"/>
</dbReference>
<dbReference type="GO" id="GO:0006412">
    <property type="term" value="P:translation"/>
    <property type="evidence" value="ECO:0007669"/>
    <property type="project" value="InterPro"/>
</dbReference>
<reference evidence="5" key="1">
    <citation type="journal article" date="2006" name="Proc. Natl. Acad. Sci. U.S.A.">
        <title>Genome analysis of the smallest free-living eukaryote Ostreococcus tauri unveils many unique features.</title>
        <authorList>
            <person name="Derelle E."/>
            <person name="Ferraz C."/>
            <person name="Rombauts S."/>
            <person name="Rouze P."/>
            <person name="Worden A.Z."/>
            <person name="Robbens S."/>
            <person name="Partensky F."/>
            <person name="Degroeve S."/>
            <person name="Echeynie S."/>
            <person name="Cooke R."/>
            <person name="Saeys Y."/>
            <person name="Wuyts J."/>
            <person name="Jabbari K."/>
            <person name="Bowler C."/>
            <person name="Panaud O."/>
            <person name="Piegu B."/>
            <person name="Ball S.G."/>
            <person name="Ral J.-P."/>
            <person name="Bouget F.-Y."/>
            <person name="Piganeau G."/>
            <person name="De Baets B."/>
            <person name="Picard A."/>
            <person name="Delseny M."/>
            <person name="Demaille J."/>
            <person name="Van de Peer Y."/>
            <person name="Moreau H."/>
        </authorList>
    </citation>
    <scope>NUCLEOTIDE SEQUENCE [LARGE SCALE GENOMIC DNA]</scope>
    <source>
        <strain evidence="5">OTTH 0595 / CCAP 157/2 / RCC745</strain>
    </source>
</reference>
<proteinExistence type="inferred from homology"/>
<keyword evidence="2 4" id="KW-0689">Ribosomal protein</keyword>
<sequence length="119" mass="12785">MSNAELARAALRAARAAANPFTLHVSMSNKHVHAQIVRAVDGHVVASASTVERAVREREPPIRVTSDKVAARRVGEVIAERAKKVEVPEVRWARPYGARFHGKFASLLTALQSGGVGLA</sequence>
<dbReference type="STRING" id="70448.A0A096P7Q4"/>
<dbReference type="FunCoup" id="A0A096P7Q4">
    <property type="interactions" value="1076"/>
</dbReference>
<dbReference type="AlphaFoldDB" id="A0A096P7Q4"/>
<dbReference type="SUPFAM" id="SSF53137">
    <property type="entry name" value="Translational machinery components"/>
    <property type="match status" value="1"/>
</dbReference>
<dbReference type="GO" id="GO:0005840">
    <property type="term" value="C:ribosome"/>
    <property type="evidence" value="ECO:0007669"/>
    <property type="project" value="UniProtKB-KW"/>
</dbReference>
<protein>
    <submittedName>
        <fullName evidence="4">Ribosomal protein L18/L5</fullName>
    </submittedName>
</protein>
<comment type="caution">
    <text evidence="4">The sequence shown here is derived from an EMBL/GenBank/DDBJ whole genome shotgun (WGS) entry which is preliminary data.</text>
</comment>
<accession>A0A096P7Q4</accession>
<evidence type="ECO:0000256" key="1">
    <source>
        <dbReference type="ARBA" id="ARBA00007116"/>
    </source>
</evidence>
<comment type="similarity">
    <text evidence="1">Belongs to the universal ribosomal protein uL18 family.</text>
</comment>
<dbReference type="Gene3D" id="3.30.420.100">
    <property type="match status" value="1"/>
</dbReference>
<dbReference type="Proteomes" id="UP000009170">
    <property type="component" value="Unassembled WGS sequence"/>
</dbReference>
<dbReference type="InParanoid" id="A0A096P7Q4"/>
<dbReference type="GeneID" id="34945656"/>
<dbReference type="GO" id="GO:0008097">
    <property type="term" value="F:5S rRNA binding"/>
    <property type="evidence" value="ECO:0007669"/>
    <property type="project" value="TreeGrafter"/>
</dbReference>
<evidence type="ECO:0000313" key="4">
    <source>
        <dbReference type="EMBL" id="CEF97005.1"/>
    </source>
</evidence>
<reference evidence="4 5" key="2">
    <citation type="journal article" date="2014" name="BMC Genomics">
        <title>An improved genome of the model marine alga Ostreococcus tauri unfolds by assessing Illumina de novo assemblies.</title>
        <authorList>
            <person name="Blanc-Mathieu R."/>
            <person name="Verhelst B."/>
            <person name="Derelle E."/>
            <person name="Rombauts S."/>
            <person name="Bouget F.Y."/>
            <person name="Carre I."/>
            <person name="Chateau A."/>
            <person name="Eyre-Walker A."/>
            <person name="Grimsley N."/>
            <person name="Moreau H."/>
            <person name="Piegu B."/>
            <person name="Rivals E."/>
            <person name="Schackwitz W."/>
            <person name="Van de Peer Y."/>
            <person name="Piganeau G."/>
        </authorList>
    </citation>
    <scope>NUCLEOTIDE SEQUENCE [LARGE SCALE GENOMIC DNA]</scope>
    <source>
        <strain evidence="5">OTTH 0595 / CCAP 157/2 / RCC745</strain>
    </source>
</reference>
<keyword evidence="5" id="KW-1185">Reference proteome</keyword>
<evidence type="ECO:0000256" key="2">
    <source>
        <dbReference type="ARBA" id="ARBA00022980"/>
    </source>
</evidence>
<dbReference type="CDD" id="cd00432">
    <property type="entry name" value="Ribosomal_L18_L5e"/>
    <property type="match status" value="1"/>
</dbReference>
<evidence type="ECO:0000256" key="3">
    <source>
        <dbReference type="ARBA" id="ARBA00023274"/>
    </source>
</evidence>
<dbReference type="Pfam" id="PF00861">
    <property type="entry name" value="Ribosomal_L18p"/>
    <property type="match status" value="1"/>
</dbReference>
<dbReference type="InterPro" id="IPR057268">
    <property type="entry name" value="Ribosomal_L18"/>
</dbReference>
<keyword evidence="3" id="KW-0687">Ribonucleoprotein</keyword>
<dbReference type="PANTHER" id="PTHR12899:SF16">
    <property type="entry name" value="OS02G0689700 PROTEIN"/>
    <property type="match status" value="1"/>
</dbReference>
<evidence type="ECO:0000313" key="5">
    <source>
        <dbReference type="Proteomes" id="UP000009170"/>
    </source>
</evidence>
<dbReference type="KEGG" id="ota:OT_ostta03g00850"/>
<dbReference type="EMBL" id="CAID01000003">
    <property type="protein sequence ID" value="CEF97005.1"/>
    <property type="molecule type" value="Genomic_DNA"/>
</dbReference>
<gene>
    <name evidence="4" type="ORF">OT_ostta03g00850</name>
</gene>
<dbReference type="GO" id="GO:0003735">
    <property type="term" value="F:structural constituent of ribosome"/>
    <property type="evidence" value="ECO:0007669"/>
    <property type="project" value="InterPro"/>
</dbReference>
<name>A0A096P7Q4_OSTTA</name>
<dbReference type="GO" id="GO:1990904">
    <property type="term" value="C:ribonucleoprotein complex"/>
    <property type="evidence" value="ECO:0007669"/>
    <property type="project" value="UniProtKB-KW"/>
</dbReference>
<dbReference type="PANTHER" id="PTHR12899">
    <property type="entry name" value="39S RIBOSOMAL PROTEIN L18, MITOCHONDRIAL"/>
    <property type="match status" value="1"/>
</dbReference>
<dbReference type="InterPro" id="IPR005484">
    <property type="entry name" value="Ribosomal_uL18_bac/plant/anim"/>
</dbReference>